<sequence length="1031" mass="113235">MADDDYDPLDPPTWTAADEQNDSYDATTSKVEIGDGDGDDEEDYDPDSFATGDTTDQATPADALTPVSKAELSCPASTAPQPTAQAAPVTQPKTVGGFIMDESDDEENFMIKTDSPPPPSQLNGTAGAHSGLGAAAISHAQDVLLGSEPTPDAASAIIAPQTNDLTGASTDTPPSLAPEPASIPDATSQNLPSIPVAVSDPLADSGSVLTPSAQPSTAPTPVPAQVNGMAPAQSMQAVSTVPQRLAHDIVGQLEDRIKNDMKADTDAWMNLIAYYKDKDQLDNARKVYQRFFELFPTAASVWLEYANFEQDNGETMRVEQILGLALMKVLDIRMWHFYLNFLRRRNPLINDADGSKRALISSVFDVVLDKVGIDPEAGDLWREYIDFLKAGPGTVGGSGWQDMQKVDLLRKAYQRAIALPHDETIKLWKEYDSFEIGLNRATGRKNLNEQGAAYMTAKGAKTQLDKRITRLDRKGLPRLPPAYDCAGEDEFGDQVVSWRDWIEWEKADELVLKEEENGAQYRKRVLYVYKQATVALRFYPDIWYEAAAWCFDQELPEVVEEGTKFLDDGIAANPESVLLALKKADRVETALPASTTDEIAIDSGNKVEVVYEGIHKALYGLRDKYNEREKAAQAQVHEHFASLPPEEDVEQQEAEMSDDEDSAAKPKTRKEQLDAQLAAVKATFDAQKDVLKRSISSVWCAKMRAFRRIQGQGKPKEVKKGFRGVFGEARPRGMLTSEVYICSALLEHHCYRDPAATKIFDRGLKLFPIDEAFALEYLKHLLEINDFTNAKAVFETTLTKIQSHASLTPAARSEKCRPLLGWMHAFESRYGDLAQIHRLEKRMAELYPLELDLMRFTHRFETPTFDALKAQLVLSPSQIRPKTSSYSQPPQQQFSNAPQSPPDLRLGLHGPYVSSPKRPLPLDNDSDADTPARKHQRFDRQASPRRTLPPAANTAQGGSGGFVTKSYVPGSGPVGGGAGAGVGGPVGPTPLPRDVVYLLSILPNAVEWRATRLDGGKMVGLLQGVGLPGRR</sequence>
<comment type="subcellular location">
    <subcellularLocation>
        <location evidence="5">Nucleus</location>
    </subcellularLocation>
    <subcellularLocation>
        <location evidence="5">Cytoplasm</location>
    </subcellularLocation>
    <text evidence="5">Nucleus and/or cytoplasm.</text>
</comment>
<feature type="compositionally biased region" description="Low complexity" evidence="6">
    <location>
        <begin position="75"/>
        <end position="92"/>
    </location>
</feature>
<dbReference type="InterPro" id="IPR045243">
    <property type="entry name" value="Rna14-like"/>
</dbReference>
<dbReference type="InterPro" id="IPR008847">
    <property type="entry name" value="Suf"/>
</dbReference>
<dbReference type="InterPro" id="IPR019734">
    <property type="entry name" value="TPR_rpt"/>
</dbReference>
<feature type="region of interest" description="Disordered" evidence="6">
    <location>
        <begin position="163"/>
        <end position="227"/>
    </location>
</feature>
<dbReference type="InterPro" id="IPR003107">
    <property type="entry name" value="HAT"/>
</dbReference>
<dbReference type="PROSITE" id="PS50005">
    <property type="entry name" value="TPR"/>
    <property type="match status" value="1"/>
</dbReference>
<dbReference type="GO" id="GO:0180010">
    <property type="term" value="P:co-transcriptional mRNA 3'-end processing, cleavage and polyadenylation pathway"/>
    <property type="evidence" value="ECO:0007669"/>
    <property type="project" value="UniProtKB-UniRule"/>
</dbReference>
<dbReference type="Gene3D" id="1.25.40.1040">
    <property type="match status" value="1"/>
</dbReference>
<dbReference type="GO" id="GO:0005634">
    <property type="term" value="C:nucleus"/>
    <property type="evidence" value="ECO:0007669"/>
    <property type="project" value="UniProtKB-SubCell"/>
</dbReference>
<evidence type="ECO:0000256" key="3">
    <source>
        <dbReference type="ARBA" id="ARBA00023242"/>
    </source>
</evidence>
<organism evidence="8 9">
    <name type="scientific">Cryoendolithus antarcticus</name>
    <dbReference type="NCBI Taxonomy" id="1507870"/>
    <lineage>
        <taxon>Eukaryota</taxon>
        <taxon>Fungi</taxon>
        <taxon>Dikarya</taxon>
        <taxon>Ascomycota</taxon>
        <taxon>Pezizomycotina</taxon>
        <taxon>Dothideomycetes</taxon>
        <taxon>Dothideomycetidae</taxon>
        <taxon>Cladosporiales</taxon>
        <taxon>Cladosporiaceae</taxon>
        <taxon>Cryoendolithus</taxon>
    </lineage>
</organism>
<keyword evidence="3 5" id="KW-0539">Nucleus</keyword>
<evidence type="ECO:0000256" key="2">
    <source>
        <dbReference type="ARBA" id="ARBA00022737"/>
    </source>
</evidence>
<evidence type="ECO:0000256" key="5">
    <source>
        <dbReference type="RuleBase" id="RU369035"/>
    </source>
</evidence>
<feature type="region of interest" description="Disordered" evidence="6">
    <location>
        <begin position="1"/>
        <end position="129"/>
    </location>
</feature>
<accession>A0A1V8T9F5</accession>
<gene>
    <name evidence="8" type="ORF">B0A48_06829</name>
</gene>
<keyword evidence="2" id="KW-0677">Repeat</keyword>
<feature type="compositionally biased region" description="Acidic residues" evidence="6">
    <location>
        <begin position="645"/>
        <end position="661"/>
    </location>
</feature>
<dbReference type="EMBL" id="NAJO01000013">
    <property type="protein sequence ID" value="OQO08036.1"/>
    <property type="molecule type" value="Genomic_DNA"/>
</dbReference>
<dbReference type="GO" id="GO:0005737">
    <property type="term" value="C:cytoplasm"/>
    <property type="evidence" value="ECO:0007669"/>
    <property type="project" value="UniProtKB-SubCell"/>
</dbReference>
<dbReference type="SMART" id="SM00386">
    <property type="entry name" value="HAT"/>
    <property type="match status" value="6"/>
</dbReference>
<comment type="caution">
    <text evidence="8">The sequence shown here is derived from an EMBL/GenBank/DDBJ whole genome shotgun (WGS) entry which is preliminary data.</text>
</comment>
<keyword evidence="9" id="KW-1185">Reference proteome</keyword>
<dbReference type="AlphaFoldDB" id="A0A1V8T9F5"/>
<feature type="region of interest" description="Disordered" evidence="6">
    <location>
        <begin position="640"/>
        <end position="670"/>
    </location>
</feature>
<dbReference type="InterPro" id="IPR011990">
    <property type="entry name" value="TPR-like_helical_dom_sf"/>
</dbReference>
<dbReference type="Proteomes" id="UP000192596">
    <property type="component" value="Unassembled WGS sequence"/>
</dbReference>
<comment type="function">
    <text evidence="1 5">Component of the cleavage factor IA (CFIA) complex, which is involved in the endonucleolytic cleavage during polyadenylation-dependent pre-mRNA 3'-end formation.</text>
</comment>
<evidence type="ECO:0000313" key="9">
    <source>
        <dbReference type="Proteomes" id="UP000192596"/>
    </source>
</evidence>
<feature type="repeat" description="TPR" evidence="4">
    <location>
        <begin position="265"/>
        <end position="298"/>
    </location>
</feature>
<protein>
    <recommendedName>
        <fullName evidence="5">mRNA 3'-end-processing protein RNA14</fullName>
    </recommendedName>
</protein>
<evidence type="ECO:0000256" key="4">
    <source>
        <dbReference type="PROSITE-ProRule" id="PRU00339"/>
    </source>
</evidence>
<dbReference type="FunCoup" id="A0A1V8T9F5">
    <property type="interactions" value="2192"/>
</dbReference>
<feature type="compositionally biased region" description="Acidic residues" evidence="6">
    <location>
        <begin position="34"/>
        <end position="46"/>
    </location>
</feature>
<feature type="domain" description="Suppressor of forked" evidence="7">
    <location>
        <begin position="250"/>
        <end position="869"/>
    </location>
</feature>
<name>A0A1V8T9F5_9PEZI</name>
<feature type="compositionally biased region" description="Low complexity" evidence="6">
    <location>
        <begin position="210"/>
        <end position="226"/>
    </location>
</feature>
<evidence type="ECO:0000313" key="8">
    <source>
        <dbReference type="EMBL" id="OQO08036.1"/>
    </source>
</evidence>
<feature type="compositionally biased region" description="Polar residues" evidence="6">
    <location>
        <begin position="163"/>
        <end position="173"/>
    </location>
</feature>
<evidence type="ECO:0000256" key="6">
    <source>
        <dbReference type="SAM" id="MobiDB-lite"/>
    </source>
</evidence>
<dbReference type="GO" id="GO:0003729">
    <property type="term" value="F:mRNA binding"/>
    <property type="evidence" value="ECO:0007669"/>
    <property type="project" value="TreeGrafter"/>
</dbReference>
<dbReference type="InParanoid" id="A0A1V8T9F5"/>
<feature type="region of interest" description="Disordered" evidence="6">
    <location>
        <begin position="879"/>
        <end position="961"/>
    </location>
</feature>
<evidence type="ECO:0000259" key="7">
    <source>
        <dbReference type="Pfam" id="PF05843"/>
    </source>
</evidence>
<dbReference type="STRING" id="1507870.A0A1V8T9F5"/>
<reference evidence="9" key="1">
    <citation type="submission" date="2017-03" db="EMBL/GenBank/DDBJ databases">
        <title>Genomes of endolithic fungi from Antarctica.</title>
        <authorList>
            <person name="Coleine C."/>
            <person name="Masonjones S."/>
            <person name="Stajich J.E."/>
        </authorList>
    </citation>
    <scope>NUCLEOTIDE SEQUENCE [LARGE SCALE GENOMIC DNA]</scope>
    <source>
        <strain evidence="9">CCFEE 5527</strain>
    </source>
</reference>
<keyword evidence="5" id="KW-0507">mRNA processing</keyword>
<dbReference type="Gene3D" id="1.25.40.10">
    <property type="entry name" value="Tetratricopeptide repeat domain"/>
    <property type="match status" value="1"/>
</dbReference>
<dbReference type="SUPFAM" id="SSF48452">
    <property type="entry name" value="TPR-like"/>
    <property type="match status" value="2"/>
</dbReference>
<feature type="compositionally biased region" description="Low complexity" evidence="6">
    <location>
        <begin position="884"/>
        <end position="895"/>
    </location>
</feature>
<proteinExistence type="predicted"/>
<keyword evidence="5" id="KW-0963">Cytoplasm</keyword>
<evidence type="ECO:0000256" key="1">
    <source>
        <dbReference type="ARBA" id="ARBA00002863"/>
    </source>
</evidence>
<dbReference type="PANTHER" id="PTHR19980:SF0">
    <property type="entry name" value="CLEAVAGE STIMULATION FACTOR SUBUNIT 3"/>
    <property type="match status" value="1"/>
</dbReference>
<keyword evidence="4" id="KW-0802">TPR repeat</keyword>
<dbReference type="OrthoDB" id="26282at2759"/>
<dbReference type="PANTHER" id="PTHR19980">
    <property type="entry name" value="RNA CLEAVAGE STIMULATION FACTOR"/>
    <property type="match status" value="1"/>
</dbReference>
<dbReference type="Pfam" id="PF05843">
    <property type="entry name" value="Suf"/>
    <property type="match status" value="1"/>
</dbReference>